<sequence length="110" mass="12644">FEEKFKLHKEKLEELGELISTELIILEDSLAEGSDFIEGLEVTKERIKSAVSTRGVKAAAKDAQRFFNEYEEWKDSMPENPMTLNESEKIIERTSQCINTLHEPVDLEKA</sequence>
<protein>
    <submittedName>
        <fullName evidence="1">Uncharacterized protein</fullName>
    </submittedName>
</protein>
<accession>A0AAV2PVU2</accession>
<evidence type="ECO:0000313" key="1">
    <source>
        <dbReference type="EMBL" id="CAL4065668.1"/>
    </source>
</evidence>
<name>A0AAV2PVU2_MEGNR</name>
<organism evidence="1 2">
    <name type="scientific">Meganyctiphanes norvegica</name>
    <name type="common">Northern krill</name>
    <name type="synonym">Thysanopoda norvegica</name>
    <dbReference type="NCBI Taxonomy" id="48144"/>
    <lineage>
        <taxon>Eukaryota</taxon>
        <taxon>Metazoa</taxon>
        <taxon>Ecdysozoa</taxon>
        <taxon>Arthropoda</taxon>
        <taxon>Crustacea</taxon>
        <taxon>Multicrustacea</taxon>
        <taxon>Malacostraca</taxon>
        <taxon>Eumalacostraca</taxon>
        <taxon>Eucarida</taxon>
        <taxon>Euphausiacea</taxon>
        <taxon>Euphausiidae</taxon>
        <taxon>Meganyctiphanes</taxon>
    </lineage>
</organism>
<evidence type="ECO:0000313" key="2">
    <source>
        <dbReference type="Proteomes" id="UP001497623"/>
    </source>
</evidence>
<dbReference type="EMBL" id="CAXKWB010001856">
    <property type="protein sequence ID" value="CAL4065668.1"/>
    <property type="molecule type" value="Genomic_DNA"/>
</dbReference>
<reference evidence="1 2" key="1">
    <citation type="submission" date="2024-05" db="EMBL/GenBank/DDBJ databases">
        <authorList>
            <person name="Wallberg A."/>
        </authorList>
    </citation>
    <scope>NUCLEOTIDE SEQUENCE [LARGE SCALE GENOMIC DNA]</scope>
</reference>
<feature type="non-terminal residue" evidence="1">
    <location>
        <position position="110"/>
    </location>
</feature>
<comment type="caution">
    <text evidence="1">The sequence shown here is derived from an EMBL/GenBank/DDBJ whole genome shotgun (WGS) entry which is preliminary data.</text>
</comment>
<proteinExistence type="predicted"/>
<gene>
    <name evidence="1" type="ORF">MNOR_LOCUS4957</name>
</gene>
<dbReference type="AlphaFoldDB" id="A0AAV2PVU2"/>
<feature type="non-terminal residue" evidence="1">
    <location>
        <position position="1"/>
    </location>
</feature>
<dbReference type="Proteomes" id="UP001497623">
    <property type="component" value="Unassembled WGS sequence"/>
</dbReference>
<keyword evidence="2" id="KW-1185">Reference proteome</keyword>